<sequence>MAISSGSTPLFTPIVPPEIKSISHEALTLWKKERREYEAKLRARCRVSGEVYEAVVLPIIESFDPDLLDTFCELRLNLASVDVTEGMLIAEISNIISNVKNDTLPDIKALFRSQLRMNMTESDVDARVLDYFNHFGIIMRENGLMNCFEGSDGTREKCKRLAASLHPATLKSEVKQCLRYTHKPAASNPRLLFELIVDKAKEHERQFQRTRKRDTTSGRDNDTQKTSKPKDKKRAWTNKRAMATVAENKSKTGAPTAQADHRPQSISSRPPPSPCPKCKEMHWLRECTKATEKEKAELRERMREAFAAKKARIKRLGELLPDTERLVTLNGALELPYCADSGSDHTVIGRSHWEQLQALDPSVQPEELDIPVRNQTFGSVQVTADKKARLHLLIHTAAGPVEPMNAVDVLIVDVDDDEFIIGNDLLMTLGIDVDRQLEQLADRGDDETCGDPIELEADDPPVSTATQPSDDDIFTAVECLIARAVENGFPADKVEQLRTIAHAYDVWRLELRADPPAKVPPLEVRLQDGARPTKFVGRAPSFR</sequence>
<dbReference type="AlphaFoldDB" id="H3H596"/>
<dbReference type="EMBL" id="DS566305">
    <property type="status" value="NOT_ANNOTATED_CDS"/>
    <property type="molecule type" value="Genomic_DNA"/>
</dbReference>
<organism evidence="2 3">
    <name type="scientific">Phytophthora ramorum</name>
    <name type="common">Sudden oak death agent</name>
    <dbReference type="NCBI Taxonomy" id="164328"/>
    <lineage>
        <taxon>Eukaryota</taxon>
        <taxon>Sar</taxon>
        <taxon>Stramenopiles</taxon>
        <taxon>Oomycota</taxon>
        <taxon>Peronosporomycetes</taxon>
        <taxon>Peronosporales</taxon>
        <taxon>Peronosporaceae</taxon>
        <taxon>Phytophthora</taxon>
    </lineage>
</organism>
<reference evidence="2" key="2">
    <citation type="submission" date="2015-06" db="UniProtKB">
        <authorList>
            <consortium name="EnsemblProtists"/>
        </authorList>
    </citation>
    <scope>IDENTIFICATION</scope>
    <source>
        <strain evidence="2">Pr102</strain>
    </source>
</reference>
<dbReference type="Proteomes" id="UP000005238">
    <property type="component" value="Unassembled WGS sequence"/>
</dbReference>
<protein>
    <submittedName>
        <fullName evidence="2">Uncharacterized protein</fullName>
    </submittedName>
</protein>
<name>H3H596_PHYRM</name>
<dbReference type="OMA" id="WEWIMAT"/>
<dbReference type="VEuPathDB" id="FungiDB:KRP23_5798"/>
<dbReference type="InterPro" id="IPR021109">
    <property type="entry name" value="Peptidase_aspartic_dom_sf"/>
</dbReference>
<dbReference type="HOGENOM" id="CLU_000384_17_3_1"/>
<dbReference type="eggNOG" id="ENOG502SS5N">
    <property type="taxonomic scope" value="Eukaryota"/>
</dbReference>
<feature type="region of interest" description="Disordered" evidence="1">
    <location>
        <begin position="204"/>
        <end position="275"/>
    </location>
</feature>
<proteinExistence type="predicted"/>
<accession>H3H596</accession>
<dbReference type="EnsemblProtists" id="Phyra85792">
    <property type="protein sequence ID" value="Phyra85792"/>
    <property type="gene ID" value="Phyra85792"/>
</dbReference>
<dbReference type="Gene3D" id="2.40.70.10">
    <property type="entry name" value="Acid Proteases"/>
    <property type="match status" value="1"/>
</dbReference>
<evidence type="ECO:0000313" key="3">
    <source>
        <dbReference type="Proteomes" id="UP000005238"/>
    </source>
</evidence>
<evidence type="ECO:0000256" key="1">
    <source>
        <dbReference type="SAM" id="MobiDB-lite"/>
    </source>
</evidence>
<feature type="compositionally biased region" description="Basic and acidic residues" evidence="1">
    <location>
        <begin position="204"/>
        <end position="229"/>
    </location>
</feature>
<evidence type="ECO:0000313" key="2">
    <source>
        <dbReference type="EnsemblProtists" id="Phyra85792"/>
    </source>
</evidence>
<reference evidence="3" key="1">
    <citation type="journal article" date="2006" name="Science">
        <title>Phytophthora genome sequences uncover evolutionary origins and mechanisms of pathogenesis.</title>
        <authorList>
            <person name="Tyler B.M."/>
            <person name="Tripathy S."/>
            <person name="Zhang X."/>
            <person name="Dehal P."/>
            <person name="Jiang R.H."/>
            <person name="Aerts A."/>
            <person name="Arredondo F.D."/>
            <person name="Baxter L."/>
            <person name="Bensasson D."/>
            <person name="Beynon J.L."/>
            <person name="Chapman J."/>
            <person name="Damasceno C.M."/>
            <person name="Dorrance A.E."/>
            <person name="Dou D."/>
            <person name="Dickerman A.W."/>
            <person name="Dubchak I.L."/>
            <person name="Garbelotto M."/>
            <person name="Gijzen M."/>
            <person name="Gordon S.G."/>
            <person name="Govers F."/>
            <person name="Grunwald N.J."/>
            <person name="Huang W."/>
            <person name="Ivors K.L."/>
            <person name="Jones R.W."/>
            <person name="Kamoun S."/>
            <person name="Krampis K."/>
            <person name="Lamour K.H."/>
            <person name="Lee M.K."/>
            <person name="McDonald W.H."/>
            <person name="Medina M."/>
            <person name="Meijer H.J."/>
            <person name="Nordberg E.K."/>
            <person name="Maclean D.J."/>
            <person name="Ospina-Giraldo M.D."/>
            <person name="Morris P.F."/>
            <person name="Phuntumart V."/>
            <person name="Putnam N.H."/>
            <person name="Rash S."/>
            <person name="Rose J.K."/>
            <person name="Sakihama Y."/>
            <person name="Salamov A.A."/>
            <person name="Savidor A."/>
            <person name="Scheuring C.F."/>
            <person name="Smith B.M."/>
            <person name="Sobral B.W."/>
            <person name="Terry A."/>
            <person name="Torto-Alalibo T.A."/>
            <person name="Win J."/>
            <person name="Xu Z."/>
            <person name="Zhang H."/>
            <person name="Grigoriev I.V."/>
            <person name="Rokhsar D.S."/>
            <person name="Boore J.L."/>
        </authorList>
    </citation>
    <scope>NUCLEOTIDE SEQUENCE [LARGE SCALE GENOMIC DNA]</scope>
    <source>
        <strain evidence="3">Pr102</strain>
    </source>
</reference>
<keyword evidence="3" id="KW-1185">Reference proteome</keyword>
<dbReference type="InParanoid" id="H3H596"/>